<name>A0A7M1RX51_9CAUD</name>
<dbReference type="RefSeq" id="YP_010110610.1">
    <property type="nucleotide sequence ID" value="NC_055873.1"/>
</dbReference>
<protein>
    <submittedName>
        <fullName evidence="1">Uncharacterized protein</fullName>
    </submittedName>
</protein>
<keyword evidence="2" id="KW-1185">Reference proteome</keyword>
<evidence type="ECO:0000313" key="2">
    <source>
        <dbReference type="Proteomes" id="UP000594063"/>
    </source>
</evidence>
<evidence type="ECO:0000313" key="1">
    <source>
        <dbReference type="EMBL" id="QOR58452.1"/>
    </source>
</evidence>
<dbReference type="GeneID" id="65129031"/>
<dbReference type="EMBL" id="MT774380">
    <property type="protein sequence ID" value="QOR58452.1"/>
    <property type="molecule type" value="Genomic_DNA"/>
</dbReference>
<reference evidence="1 2" key="1">
    <citation type="submission" date="2020-07" db="EMBL/GenBank/DDBJ databases">
        <title>Taxonomic proposal: Crassvirales, a new order of highly abundant and diverse bacterial viruses.</title>
        <authorList>
            <person name="Shkoporov A.N."/>
            <person name="Stockdale S.R."/>
            <person name="Guerin E."/>
            <person name="Ross R.P."/>
            <person name="Hill C."/>
        </authorList>
    </citation>
    <scope>NUCLEOTIDE SEQUENCE [LARGE SCALE GENOMIC DNA]</scope>
</reference>
<proteinExistence type="predicted"/>
<organism evidence="1 2">
    <name type="scientific">uncultured phage cr1_1</name>
    <dbReference type="NCBI Taxonomy" id="2772064"/>
    <lineage>
        <taxon>Viruses</taxon>
        <taxon>Duplodnaviria</taxon>
        <taxon>Heunggongvirae</taxon>
        <taxon>Uroviricota</taxon>
        <taxon>Caudoviricetes</taxon>
        <taxon>Crassvirales</taxon>
        <taxon>Suoliviridae</taxon>
        <taxon>Boorivirinae</taxon>
        <taxon>Culoivirus</taxon>
        <taxon>Culoivirus americanus</taxon>
    </lineage>
</organism>
<accession>A0A7M1RX51</accession>
<dbReference type="KEGG" id="vg:65129031"/>
<sequence>MELYYITKNGVGSIDADFFKTYLSDKEVKSLEELTEDDRYLFLNDDQKDFYIKYMDDVVDDPMAVYYMKTPAKSSQNERIRKIRENTYISKSDPLYMAYIKYKEFGEDEAAAKAYNEWKQAVLEIEEANPYITE</sequence>
<dbReference type="Proteomes" id="UP000594063">
    <property type="component" value="Segment"/>
</dbReference>